<evidence type="ECO:0000313" key="1">
    <source>
        <dbReference type="Ensembl" id="ENSEASP00005060308.1"/>
    </source>
</evidence>
<accession>A0A9L0K655</accession>
<reference evidence="1" key="2">
    <citation type="submission" date="2025-08" db="UniProtKB">
        <authorList>
            <consortium name="Ensembl"/>
        </authorList>
    </citation>
    <scope>IDENTIFICATION</scope>
</reference>
<dbReference type="GO" id="GO:0030286">
    <property type="term" value="C:dynein complex"/>
    <property type="evidence" value="ECO:0007669"/>
    <property type="project" value="InterPro"/>
</dbReference>
<dbReference type="Proteomes" id="UP000694387">
    <property type="component" value="Chromosome 1"/>
</dbReference>
<keyword evidence="2" id="KW-1185">Reference proteome</keyword>
<dbReference type="AlphaFoldDB" id="A0A9L0K655"/>
<dbReference type="InterPro" id="IPR037177">
    <property type="entry name" value="DLC_sf"/>
</dbReference>
<dbReference type="GO" id="GO:0007017">
    <property type="term" value="P:microtubule-based process"/>
    <property type="evidence" value="ECO:0007669"/>
    <property type="project" value="InterPro"/>
</dbReference>
<dbReference type="Gene3D" id="3.30.740.10">
    <property type="entry name" value="Protein Inhibitor Of Neuronal Nitric Oxide Synthase"/>
    <property type="match status" value="1"/>
</dbReference>
<dbReference type="SUPFAM" id="SSF54648">
    <property type="entry name" value="DLC"/>
    <property type="match status" value="1"/>
</dbReference>
<organism evidence="1 2">
    <name type="scientific">Equus asinus</name>
    <name type="common">Donkey</name>
    <name type="synonym">Equus africanus asinus</name>
    <dbReference type="NCBI Taxonomy" id="9793"/>
    <lineage>
        <taxon>Eukaryota</taxon>
        <taxon>Metazoa</taxon>
        <taxon>Chordata</taxon>
        <taxon>Craniata</taxon>
        <taxon>Vertebrata</taxon>
        <taxon>Euteleostomi</taxon>
        <taxon>Mammalia</taxon>
        <taxon>Eutheria</taxon>
        <taxon>Laurasiatheria</taxon>
        <taxon>Perissodactyla</taxon>
        <taxon>Equidae</taxon>
        <taxon>Equus</taxon>
    </lineage>
</organism>
<protein>
    <submittedName>
        <fullName evidence="1">Uncharacterized protein</fullName>
    </submittedName>
</protein>
<sequence>MLWLRECGRLDRTSILLYHDKKNADMSEQMQQDLVECATQVLEKYSIDNIATYMEKENIYVYNLTMFLKLEMFILP</sequence>
<dbReference type="InterPro" id="IPR001372">
    <property type="entry name" value="Dynein_light_chain_typ-1/2"/>
</dbReference>
<proteinExistence type="predicted"/>
<reference evidence="1 2" key="1">
    <citation type="journal article" date="2020" name="Nat. Commun.">
        <title>Donkey genomes provide new insights into domestication and selection for coat color.</title>
        <authorList>
            <person name="Wang"/>
            <person name="C."/>
            <person name="Li"/>
            <person name="H."/>
            <person name="Guo"/>
            <person name="Y."/>
            <person name="Huang"/>
            <person name="J."/>
            <person name="Sun"/>
            <person name="Y."/>
            <person name="Min"/>
            <person name="J."/>
            <person name="Wang"/>
            <person name="J."/>
            <person name="Fang"/>
            <person name="X."/>
            <person name="Zhao"/>
            <person name="Z."/>
            <person name="Wang"/>
            <person name="S."/>
            <person name="Zhang"/>
            <person name="Y."/>
            <person name="Liu"/>
            <person name="Q."/>
            <person name="Jiang"/>
            <person name="Q."/>
            <person name="Wang"/>
            <person name="X."/>
            <person name="Guo"/>
            <person name="Y."/>
            <person name="Yang"/>
            <person name="C."/>
            <person name="Wang"/>
            <person name="Y."/>
            <person name="Tian"/>
            <person name="F."/>
            <person name="Zhuang"/>
            <person name="G."/>
            <person name="Fan"/>
            <person name="Y."/>
            <person name="Gao"/>
            <person name="Q."/>
            <person name="Li"/>
            <person name="Y."/>
            <person name="Ju"/>
            <person name="Z."/>
            <person name="Li"/>
            <person name="J."/>
            <person name="Li"/>
            <person name="R."/>
            <person name="Hou"/>
            <person name="M."/>
            <person name="Yang"/>
            <person name="G."/>
            <person name="Liu"/>
            <person name="G."/>
            <person name="Liu"/>
            <person name="W."/>
            <person name="Guo"/>
            <person name="J."/>
            <person name="Pan"/>
            <person name="S."/>
            <person name="Fan"/>
            <person name="G."/>
            <person name="Zhang"/>
            <person name="W."/>
            <person name="Zhang"/>
            <person name="R."/>
            <person name="Yu"/>
            <person name="J."/>
            <person name="Zhang"/>
            <person name="X."/>
            <person name="Yin"/>
            <person name="Q."/>
            <person name="Ji"/>
            <person name="C."/>
            <person name="Jin"/>
            <person name="Y."/>
            <person name="Yue"/>
            <person name="G."/>
            <person name="Liu"/>
            <person name="M."/>
            <person name="Xu"/>
            <person name="J."/>
            <person name="Liu"/>
            <person name="S."/>
            <person name="Jordana"/>
            <person name="J."/>
            <person name="Noce"/>
            <person name="A."/>
            <person name="Amills"/>
            <person name="M."/>
            <person name="Wu"/>
            <person name="D.D."/>
            <person name="Li"/>
            <person name="S."/>
            <person name="Zhou"/>
            <person name="X. and Zhong"/>
            <person name="J."/>
        </authorList>
    </citation>
    <scope>NUCLEOTIDE SEQUENCE [LARGE SCALE GENOMIC DNA]</scope>
</reference>
<dbReference type="Pfam" id="PF01221">
    <property type="entry name" value="Dynein_light"/>
    <property type="match status" value="1"/>
</dbReference>
<name>A0A9L0K655_EQUAS</name>
<dbReference type="Ensembl" id="ENSEAST00005064554.1">
    <property type="protein sequence ID" value="ENSEASP00005060308.1"/>
    <property type="gene ID" value="ENSEASG00005033246.1"/>
</dbReference>
<reference evidence="1" key="3">
    <citation type="submission" date="2025-09" db="UniProtKB">
        <authorList>
            <consortium name="Ensembl"/>
        </authorList>
    </citation>
    <scope>IDENTIFICATION</scope>
</reference>
<evidence type="ECO:0000313" key="2">
    <source>
        <dbReference type="Proteomes" id="UP000694387"/>
    </source>
</evidence>